<evidence type="ECO:0000313" key="2">
    <source>
        <dbReference type="EMBL" id="GAA2920818.1"/>
    </source>
</evidence>
<sequence>MRAGVHRPNPRGPDVFDTARRWTGEGALSSGLRTAVWAQCAHTYTVAGQFRISTGFPCGDSEDEHTSSGDGGVYPHMLCRRVMRWSRNVLTGAPPGAVSRAAFASVTGRREAGRGNGGVVSRMRSRGARGGGASSAGRGPRPAGTDFCHLRPVTGGSAAGGRGPE</sequence>
<accession>A0ABN3WP38</accession>
<feature type="region of interest" description="Disordered" evidence="1">
    <location>
        <begin position="109"/>
        <end position="165"/>
    </location>
</feature>
<keyword evidence="3" id="KW-1185">Reference proteome</keyword>
<name>A0ABN3WP38_STRTU</name>
<reference evidence="2 3" key="1">
    <citation type="journal article" date="2019" name="Int. J. Syst. Evol. Microbiol.">
        <title>The Global Catalogue of Microorganisms (GCM) 10K type strain sequencing project: providing services to taxonomists for standard genome sequencing and annotation.</title>
        <authorList>
            <consortium name="The Broad Institute Genomics Platform"/>
            <consortium name="The Broad Institute Genome Sequencing Center for Infectious Disease"/>
            <person name="Wu L."/>
            <person name="Ma J."/>
        </authorList>
    </citation>
    <scope>NUCLEOTIDE SEQUENCE [LARGE SCALE GENOMIC DNA]</scope>
    <source>
        <strain evidence="2 3">JCM 4087</strain>
    </source>
</reference>
<comment type="caution">
    <text evidence="2">The sequence shown here is derived from an EMBL/GenBank/DDBJ whole genome shotgun (WGS) entry which is preliminary data.</text>
</comment>
<protein>
    <submittedName>
        <fullName evidence="2">Uncharacterized protein</fullName>
    </submittedName>
</protein>
<dbReference type="Proteomes" id="UP001501102">
    <property type="component" value="Unassembled WGS sequence"/>
</dbReference>
<evidence type="ECO:0000313" key="3">
    <source>
        <dbReference type="Proteomes" id="UP001501102"/>
    </source>
</evidence>
<proteinExistence type="predicted"/>
<feature type="compositionally biased region" description="Low complexity" evidence="1">
    <location>
        <begin position="135"/>
        <end position="144"/>
    </location>
</feature>
<evidence type="ECO:0000256" key="1">
    <source>
        <dbReference type="SAM" id="MobiDB-lite"/>
    </source>
</evidence>
<dbReference type="EMBL" id="BAAAXZ010000062">
    <property type="protein sequence ID" value="GAA2920818.1"/>
    <property type="molecule type" value="Genomic_DNA"/>
</dbReference>
<gene>
    <name evidence="2" type="ORF">GCM10020221_16260</name>
</gene>
<organism evidence="2 3">
    <name type="scientific">Streptomyces thioluteus</name>
    <dbReference type="NCBI Taxonomy" id="66431"/>
    <lineage>
        <taxon>Bacteria</taxon>
        <taxon>Bacillati</taxon>
        <taxon>Actinomycetota</taxon>
        <taxon>Actinomycetes</taxon>
        <taxon>Kitasatosporales</taxon>
        <taxon>Streptomycetaceae</taxon>
        <taxon>Streptomyces</taxon>
    </lineage>
</organism>